<dbReference type="InterPro" id="IPR015590">
    <property type="entry name" value="Aldehyde_DH_dom"/>
</dbReference>
<dbReference type="PROSITE" id="PS00687">
    <property type="entry name" value="ALDEHYDE_DEHYDR_GLU"/>
    <property type="match status" value="1"/>
</dbReference>
<name>A0A7U9E0L3_STRLI</name>
<dbReference type="PANTHER" id="PTHR11699">
    <property type="entry name" value="ALDEHYDE DEHYDROGENASE-RELATED"/>
    <property type="match status" value="1"/>
</dbReference>
<evidence type="ECO:0000256" key="1">
    <source>
        <dbReference type="ARBA" id="ARBA00023002"/>
    </source>
</evidence>
<feature type="region of interest" description="Disordered" evidence="4">
    <location>
        <begin position="51"/>
        <end position="81"/>
    </location>
</feature>
<dbReference type="EC" id="1.2.1.3" evidence="6"/>
<feature type="active site" evidence="2">
    <location>
        <position position="294"/>
    </location>
</feature>
<dbReference type="Pfam" id="PF00171">
    <property type="entry name" value="Aldedh"/>
    <property type="match status" value="1"/>
</dbReference>
<dbReference type="AlphaFoldDB" id="A0A7U9E0L3"/>
<keyword evidence="1 3" id="KW-0560">Oxidoreductase</keyword>
<accession>A0A7U9E0L3</accession>
<dbReference type="InterPro" id="IPR016160">
    <property type="entry name" value="Ald_DH_CS_CYS"/>
</dbReference>
<dbReference type="InterPro" id="IPR029510">
    <property type="entry name" value="Ald_DH_CS_GLU"/>
</dbReference>
<evidence type="ECO:0000313" key="6">
    <source>
        <dbReference type="EMBL" id="EOY51845.1"/>
    </source>
</evidence>
<evidence type="ECO:0000256" key="4">
    <source>
        <dbReference type="SAM" id="MobiDB-lite"/>
    </source>
</evidence>
<evidence type="ECO:0000256" key="3">
    <source>
        <dbReference type="RuleBase" id="RU003345"/>
    </source>
</evidence>
<dbReference type="Gene3D" id="3.40.309.10">
    <property type="entry name" value="Aldehyde Dehydrogenase, Chain A, domain 2"/>
    <property type="match status" value="1"/>
</dbReference>
<comment type="similarity">
    <text evidence="3">Belongs to the aldehyde dehydrogenase family.</text>
</comment>
<protein>
    <submittedName>
        <fullName evidence="6">Aldehyde dehydrogenase</fullName>
        <ecNumber evidence="6">1.2.1.3</ecNumber>
    </submittedName>
</protein>
<sequence>MYLRGAHTCTMSRFSSAAMRPRRVSTNPLTPSRPRETSIWILYLRLAGGPMTDTTPDAAPRATTFTTRSPATGEPLAEHPVDGPEEVARAVARARRAQEGWAALPAARRRERLLRWKRLLARELGTVARTVAEETGKPAGDAGLEVVLTLEHLGWAARNADRVLRRRRVRTGLFTVHQRASLVHRPLGVVGVIGPWNYPCYTPMGSVGYALAAGNAVVLKPSELTPATGLLLAALFDEAVPAHAGLFTAVTGAAATGEALVRSGVDKLAFTGSPGTARKVMAVCADTLTPFLAECGGKDAVIVTADADLDAAADAIVWGAFGNAGQTCAGVERVYAVREVHEALCERVVRRADALRPGSGGDAHYGPMTLPGQLETVERHVTEAVSSGARALLGGPESVRAPYVAPVVLTGAPSDSAAMTEETFGPVVHVDAVADVDEAVARANDSRYALGAAVFCGSRRTGAAIAARLHAGAVSVNSVLGFAAVPSLPFGGSRDSGFGRIHGAEGLRAFTAVQSTTVQRFAPPIALTSFEVPAAARERAVRLARSLHLRH</sequence>
<dbReference type="PROSITE" id="PS00070">
    <property type="entry name" value="ALDEHYDE_DEHYDR_CYS"/>
    <property type="match status" value="1"/>
</dbReference>
<dbReference type="SUPFAM" id="SSF53720">
    <property type="entry name" value="ALDH-like"/>
    <property type="match status" value="1"/>
</dbReference>
<dbReference type="GO" id="GO:0004029">
    <property type="term" value="F:aldehyde dehydrogenase (NAD+) activity"/>
    <property type="evidence" value="ECO:0007669"/>
    <property type="project" value="UniProtKB-EC"/>
</dbReference>
<gene>
    <name evidence="6" type="ORF">SLI_7141</name>
</gene>
<dbReference type="InterPro" id="IPR016163">
    <property type="entry name" value="Ald_DH_C"/>
</dbReference>
<feature type="compositionally biased region" description="Low complexity" evidence="4">
    <location>
        <begin position="51"/>
        <end position="72"/>
    </location>
</feature>
<dbReference type="Gene3D" id="3.40.605.10">
    <property type="entry name" value="Aldehyde Dehydrogenase, Chain A, domain 1"/>
    <property type="match status" value="1"/>
</dbReference>
<dbReference type="Proteomes" id="UP000014062">
    <property type="component" value="Chromosome"/>
</dbReference>
<reference evidence="7" key="1">
    <citation type="journal article" date="2013" name="Genome Biol. Evol.">
        <title>The genome sequence of Streptomyces lividans 66 reveals a novel tRNA-dependent peptide biosynthetic system within a metal-related genomic island.</title>
        <authorList>
            <person name="Cruz-Morales P."/>
            <person name="Vijgenboom E."/>
            <person name="Iruegas-Bocardo F."/>
            <person name="Girard G."/>
            <person name="Yanez-Guerra L.A."/>
            <person name="Ramos-Aboites H.E."/>
            <person name="Pernodet J.L."/>
            <person name="Anne J."/>
            <person name="van Wezel G.P."/>
            <person name="Barona-Gomez F."/>
        </authorList>
    </citation>
    <scope>NUCLEOTIDE SEQUENCE [LARGE SCALE GENOMIC DNA]</scope>
    <source>
        <strain evidence="7">1326</strain>
    </source>
</reference>
<proteinExistence type="inferred from homology"/>
<evidence type="ECO:0000259" key="5">
    <source>
        <dbReference type="Pfam" id="PF00171"/>
    </source>
</evidence>
<dbReference type="InterPro" id="IPR016161">
    <property type="entry name" value="Ald_DH/histidinol_DH"/>
</dbReference>
<evidence type="ECO:0000256" key="2">
    <source>
        <dbReference type="PROSITE-ProRule" id="PRU10007"/>
    </source>
</evidence>
<feature type="domain" description="Aldehyde dehydrogenase" evidence="5">
    <location>
        <begin position="63"/>
        <end position="515"/>
    </location>
</feature>
<organism evidence="6 7">
    <name type="scientific">Streptomyces lividans 1326</name>
    <dbReference type="NCBI Taxonomy" id="1200984"/>
    <lineage>
        <taxon>Bacteria</taxon>
        <taxon>Bacillati</taxon>
        <taxon>Actinomycetota</taxon>
        <taxon>Actinomycetes</taxon>
        <taxon>Kitasatosporales</taxon>
        <taxon>Streptomycetaceae</taxon>
        <taxon>Streptomyces</taxon>
    </lineage>
</organism>
<evidence type="ECO:0000313" key="7">
    <source>
        <dbReference type="Proteomes" id="UP000014062"/>
    </source>
</evidence>
<dbReference type="EMBL" id="CM001889">
    <property type="protein sequence ID" value="EOY51845.1"/>
    <property type="molecule type" value="Genomic_DNA"/>
</dbReference>
<dbReference type="InterPro" id="IPR016162">
    <property type="entry name" value="Ald_DH_N"/>
</dbReference>
<dbReference type="CDD" id="cd07099">
    <property type="entry name" value="ALDH_DDALDH"/>
    <property type="match status" value="1"/>
</dbReference>